<name>A0A0H2MLV3_9PROT</name>
<organism evidence="1 2">
    <name type="scientific">Kiloniella spongiae</name>
    <dbReference type="NCBI Taxonomy" id="1489064"/>
    <lineage>
        <taxon>Bacteria</taxon>
        <taxon>Pseudomonadati</taxon>
        <taxon>Pseudomonadota</taxon>
        <taxon>Alphaproteobacteria</taxon>
        <taxon>Rhodospirillales</taxon>
        <taxon>Kiloniellaceae</taxon>
        <taxon>Kiloniella</taxon>
    </lineage>
</organism>
<proteinExistence type="predicted"/>
<dbReference type="EMBL" id="LAQL01000003">
    <property type="protein sequence ID" value="KLN61712.1"/>
    <property type="molecule type" value="Genomic_DNA"/>
</dbReference>
<dbReference type="OrthoDB" id="9814791at2"/>
<accession>A0A0H2MLV3</accession>
<dbReference type="STRING" id="1489064.WH96_05180"/>
<reference evidence="1 2" key="1">
    <citation type="submission" date="2015-03" db="EMBL/GenBank/DDBJ databases">
        <title>Genome Sequence of Kiloniella spongiae MEBiC09566, isolated from a marine sponge.</title>
        <authorList>
            <person name="Shao Z."/>
            <person name="Wang L."/>
            <person name="Li X."/>
        </authorList>
    </citation>
    <scope>NUCLEOTIDE SEQUENCE [LARGE SCALE GENOMIC DNA]</scope>
    <source>
        <strain evidence="1 2">MEBiC09566</strain>
    </source>
</reference>
<gene>
    <name evidence="1" type="ORF">WH96_05180</name>
</gene>
<sequence>MTQPQSTAFDFLHGKWNVHHRRLKERLCSCEDWQEFSGQMHAQPILGGQGNMDDNILNLPDGAYRAISLRTYDPESDNWAIWWLDNRTPHSLDVPVKGWFEGGKGTFYADDILNNTPIKVRFQWTRIATATPRWEQAFSSDGGITWESNWTMDFTKQE</sequence>
<evidence type="ECO:0000313" key="2">
    <source>
        <dbReference type="Proteomes" id="UP000035444"/>
    </source>
</evidence>
<evidence type="ECO:0008006" key="3">
    <source>
        <dbReference type="Google" id="ProtNLM"/>
    </source>
</evidence>
<comment type="caution">
    <text evidence="1">The sequence shown here is derived from an EMBL/GenBank/DDBJ whole genome shotgun (WGS) entry which is preliminary data.</text>
</comment>
<evidence type="ECO:0000313" key="1">
    <source>
        <dbReference type="EMBL" id="KLN61712.1"/>
    </source>
</evidence>
<keyword evidence="2" id="KW-1185">Reference proteome</keyword>
<dbReference type="Proteomes" id="UP000035444">
    <property type="component" value="Unassembled WGS sequence"/>
</dbReference>
<dbReference type="RefSeq" id="WP_047763047.1">
    <property type="nucleotide sequence ID" value="NZ_LAQL01000003.1"/>
</dbReference>
<dbReference type="AlphaFoldDB" id="A0A0H2MLV3"/>
<protein>
    <recommendedName>
        <fullName evidence="3">DUF1579 domain-containing protein</fullName>
    </recommendedName>
</protein>